<dbReference type="InterPro" id="IPR005033">
    <property type="entry name" value="YEATS"/>
</dbReference>
<dbReference type="EMBL" id="JAHHUM010001021">
    <property type="protein sequence ID" value="KAK5615018.1"/>
    <property type="molecule type" value="Genomic_DNA"/>
</dbReference>
<evidence type="ECO:0000313" key="16">
    <source>
        <dbReference type="Proteomes" id="UP001311232"/>
    </source>
</evidence>
<evidence type="ECO:0000256" key="8">
    <source>
        <dbReference type="ARBA" id="ARBA00023242"/>
    </source>
</evidence>
<dbReference type="FunFam" id="2.60.40.1970:FF:000002">
    <property type="entry name" value="YEATS domain-containing protein 4"/>
    <property type="match status" value="1"/>
</dbReference>
<protein>
    <recommendedName>
        <fullName evidence="11">YEATS domain-containing protein 4</fullName>
    </recommendedName>
</protein>
<evidence type="ECO:0000256" key="5">
    <source>
        <dbReference type="ARBA" id="ARBA00023015"/>
    </source>
</evidence>
<dbReference type="CDD" id="cd16909">
    <property type="entry name" value="YEATS_GAS41_like"/>
    <property type="match status" value="1"/>
</dbReference>
<sequence>MSQTCRSVKEPQPGPSRKWRHTVSAFWKLTRIKDRRKEKEGRSQCTITPLTLHDRTGLQLPPPPAPLLPCLLSFPSLSVVCLTKSSGWRTLNYGVTIVKPIVFGNVARYFGKKREEDGHTHQWSVYVKPYRNEDMSAYVKKIQFKLHESYVNPLRVVTKPPYEITETGWGEFEIIIKIFFIDPNERPVTLYHLLKLFQSDSSAMPKKTVVSEFYDEMIFQDPTAMMQQLLTTSRQLTLGAYKHETEFGELEQRTKEKLEAAKKRTSQEITELKDRLKASRENINHLKAEIRKLEEEGDHKEH</sequence>
<dbReference type="InterPro" id="IPR038704">
    <property type="entry name" value="YEAST_sf"/>
</dbReference>
<dbReference type="Gene3D" id="2.60.40.1970">
    <property type="entry name" value="YEATS domain"/>
    <property type="match status" value="1"/>
</dbReference>
<feature type="coiled-coil region" evidence="13">
    <location>
        <begin position="255"/>
        <end position="296"/>
    </location>
</feature>
<dbReference type="GO" id="GO:0006355">
    <property type="term" value="P:regulation of DNA-templated transcription"/>
    <property type="evidence" value="ECO:0007669"/>
    <property type="project" value="InterPro"/>
</dbReference>
<dbReference type="Pfam" id="PF03366">
    <property type="entry name" value="YEATS"/>
    <property type="match status" value="1"/>
</dbReference>
<evidence type="ECO:0000313" key="15">
    <source>
        <dbReference type="EMBL" id="KAK5615018.1"/>
    </source>
</evidence>
<keyword evidence="2" id="KW-0341">Growth regulation</keyword>
<comment type="caution">
    <text evidence="15">The sequence shown here is derived from an EMBL/GenBank/DDBJ whole genome shotgun (WGS) entry which is preliminary data.</text>
</comment>
<dbReference type="GO" id="GO:0005654">
    <property type="term" value="C:nucleoplasm"/>
    <property type="evidence" value="ECO:0007669"/>
    <property type="project" value="UniProtKB-ARBA"/>
</dbReference>
<dbReference type="Proteomes" id="UP001311232">
    <property type="component" value="Unassembled WGS sequence"/>
</dbReference>
<evidence type="ECO:0000256" key="13">
    <source>
        <dbReference type="SAM" id="Coils"/>
    </source>
</evidence>
<evidence type="ECO:0000256" key="1">
    <source>
        <dbReference type="ARBA" id="ARBA00022499"/>
    </source>
</evidence>
<keyword evidence="5" id="KW-0805">Transcription regulation</keyword>
<evidence type="ECO:0000256" key="10">
    <source>
        <dbReference type="ARBA" id="ARBA00064752"/>
    </source>
</evidence>
<organism evidence="15 16">
    <name type="scientific">Crenichthys baileyi</name>
    <name type="common">White River springfish</name>
    <dbReference type="NCBI Taxonomy" id="28760"/>
    <lineage>
        <taxon>Eukaryota</taxon>
        <taxon>Metazoa</taxon>
        <taxon>Chordata</taxon>
        <taxon>Craniata</taxon>
        <taxon>Vertebrata</taxon>
        <taxon>Euteleostomi</taxon>
        <taxon>Actinopterygii</taxon>
        <taxon>Neopterygii</taxon>
        <taxon>Teleostei</taxon>
        <taxon>Neoteleostei</taxon>
        <taxon>Acanthomorphata</taxon>
        <taxon>Ovalentaria</taxon>
        <taxon>Atherinomorphae</taxon>
        <taxon>Cyprinodontiformes</taxon>
        <taxon>Goodeidae</taxon>
        <taxon>Crenichthys</taxon>
    </lineage>
</organism>
<comment type="subcellular location">
    <subcellularLocation>
        <location evidence="12">Nucleus</location>
    </subcellularLocation>
</comment>
<evidence type="ECO:0000256" key="11">
    <source>
        <dbReference type="ARBA" id="ARBA00068331"/>
    </source>
</evidence>
<keyword evidence="3" id="KW-0832">Ubl conjugation</keyword>
<keyword evidence="6 13" id="KW-0175">Coiled coil</keyword>
<dbReference type="InterPro" id="IPR055129">
    <property type="entry name" value="YEATS_dom"/>
</dbReference>
<evidence type="ECO:0000256" key="12">
    <source>
        <dbReference type="PROSITE-ProRule" id="PRU00376"/>
    </source>
</evidence>
<evidence type="ECO:0000256" key="9">
    <source>
        <dbReference type="ARBA" id="ARBA00057736"/>
    </source>
</evidence>
<name>A0AAV9S1U1_9TELE</name>
<evidence type="ECO:0000256" key="6">
    <source>
        <dbReference type="ARBA" id="ARBA00023054"/>
    </source>
</evidence>
<dbReference type="PANTHER" id="PTHR47573:SF1">
    <property type="entry name" value="PROTEIN AF-9 HOMOLOG"/>
    <property type="match status" value="1"/>
</dbReference>
<keyword evidence="16" id="KW-1185">Reference proteome</keyword>
<dbReference type="GO" id="GO:0006325">
    <property type="term" value="P:chromatin organization"/>
    <property type="evidence" value="ECO:0007669"/>
    <property type="project" value="UniProtKB-KW"/>
</dbReference>
<dbReference type="PROSITE" id="PS51037">
    <property type="entry name" value="YEATS"/>
    <property type="match status" value="1"/>
</dbReference>
<keyword evidence="8 12" id="KW-0539">Nucleus</keyword>
<gene>
    <name evidence="15" type="primary">YEATS4</name>
    <name evidence="15" type="ORF">CRENBAI_007154</name>
</gene>
<evidence type="ECO:0000256" key="2">
    <source>
        <dbReference type="ARBA" id="ARBA00022604"/>
    </source>
</evidence>
<evidence type="ECO:0000256" key="4">
    <source>
        <dbReference type="ARBA" id="ARBA00022853"/>
    </source>
</evidence>
<comment type="function">
    <text evidence="9">Chromatin reader component of the NuA4 histone acetyltransferase (HAT) complex, a complex involved in transcriptional activation of select genes principally by acetylation of nucleosomal histones H4 and H2A. Specifically recognizes and binds acylated histone H3, with a preference for histone H3 diacetylated at 'Lys-18' and 'Lys-27' (H3K18ac and H3K27ac) or histone H3 diacetylated at 'Lys-14' and 'Lys-27' (H3K14ac and H3K27ac). Also able to recognize and bind crotonylated histone H3. May also recognize and bind histone H3 succinylated at 'Lys-122' (H3K122succ); additional evidences are however required to confirm this result in vivo. Plays a key role in histone variant H2AZ1/H2A.Z deposition into specific chromatin regions: recognizes and binds H3K14ac and H3K27ac on the promoters of actively transcribed genes and recruits NuA4-related complex to deposit H2AZ1/H2A.Z. H2AZ1/H2A.Z deposition is required for maintenance of embryonic stem cell.</text>
</comment>
<evidence type="ECO:0000256" key="3">
    <source>
        <dbReference type="ARBA" id="ARBA00022843"/>
    </source>
</evidence>
<dbReference type="PANTHER" id="PTHR47573">
    <property type="entry name" value="PROTEIN AF-9 HOMOLOG"/>
    <property type="match status" value="1"/>
</dbReference>
<keyword evidence="4" id="KW-0156">Chromatin regulator</keyword>
<dbReference type="AlphaFoldDB" id="A0AAV9S1U1"/>
<keyword evidence="1" id="KW-1017">Isopeptide bond</keyword>
<keyword evidence="7" id="KW-0804">Transcription</keyword>
<accession>A0AAV9S1U1</accession>
<evidence type="ECO:0000256" key="7">
    <source>
        <dbReference type="ARBA" id="ARBA00023163"/>
    </source>
</evidence>
<reference evidence="15 16" key="1">
    <citation type="submission" date="2021-06" db="EMBL/GenBank/DDBJ databases">
        <authorList>
            <person name="Palmer J.M."/>
        </authorList>
    </citation>
    <scope>NUCLEOTIDE SEQUENCE [LARGE SCALE GENOMIC DNA]</scope>
    <source>
        <strain evidence="15 16">MEX-2019</strain>
        <tissue evidence="15">Muscle</tissue>
    </source>
</reference>
<evidence type="ECO:0000259" key="14">
    <source>
        <dbReference type="PROSITE" id="PS51037"/>
    </source>
</evidence>
<feature type="domain" description="YEATS" evidence="14">
    <location>
        <begin position="91"/>
        <end position="233"/>
    </location>
</feature>
<proteinExistence type="predicted"/>
<comment type="subunit">
    <text evidence="10">Component of numerous complexes with chromatin remodeling and histone acetyltransferase activity. Component of the NuA4 histone acetyltransferase complex which contains the catalytic subunit KAT5/TIP60 and the subunits EP400, TRRAP/PAF400, BRD8/SMAP, EPC1, DMAP1/DNMAP1, RUVBL1/TIP49, RUVBL2, ING3, actin, ACTL6A/BAF53A, MORF4L1/MRG15, MORF4L2/MRGX, MRGBP, YEATS4/GAS41, VPS72/YL1 and MEAF6. The NuA4 complex interacts with MYC and the adenovirus E1A protein. Component of a NuA4-related complex which contains EP400, TRRAP/PAF400, SRCAP, BRD8/SMAP, EPC1, DMAP1/DNMAP1, RUVBL1/TIP49, RUVBL2, actin, ACTL6A/BAF53A, VPS72 and YEATS4/GAS41. Interacts with MLLT10/AF10. Also interacts with the SWI/SNF component SMARCB1/BAF47, TACC1 and TACC2, and the nuclear matrix protein NUMA1.</text>
</comment>